<dbReference type="InterPro" id="IPR013083">
    <property type="entry name" value="Znf_RING/FYVE/PHD"/>
</dbReference>
<evidence type="ECO:0000259" key="2">
    <source>
        <dbReference type="PROSITE" id="PS50089"/>
    </source>
</evidence>
<dbReference type="InterPro" id="IPR001841">
    <property type="entry name" value="Znf_RING"/>
</dbReference>
<proteinExistence type="predicted"/>
<reference evidence="3 4" key="1">
    <citation type="submission" date="2015-04" db="EMBL/GenBank/DDBJ databases">
        <title>The draft genome sequence of Fusarium langsethiae, a T-2/HT-2 mycotoxin producer.</title>
        <authorList>
            <person name="Lysoe E."/>
            <person name="Divon H.H."/>
            <person name="Terzi V."/>
            <person name="Orru L."/>
            <person name="Lamontanara A."/>
            <person name="Kolseth A.-K."/>
            <person name="Frandsen R.J."/>
            <person name="Nielsen K."/>
            <person name="Thrane U."/>
        </authorList>
    </citation>
    <scope>NUCLEOTIDE SEQUENCE [LARGE SCALE GENOMIC DNA]</scope>
    <source>
        <strain evidence="3 4">Fl201059</strain>
    </source>
</reference>
<name>A0A0M9EWK5_FUSLA</name>
<dbReference type="GO" id="GO:0008270">
    <property type="term" value="F:zinc ion binding"/>
    <property type="evidence" value="ECO:0007669"/>
    <property type="project" value="UniProtKB-KW"/>
</dbReference>
<dbReference type="Gene3D" id="3.30.40.10">
    <property type="entry name" value="Zinc/RING finger domain, C3HC4 (zinc finger)"/>
    <property type="match status" value="1"/>
</dbReference>
<organism evidence="3 4">
    <name type="scientific">Fusarium langsethiae</name>
    <dbReference type="NCBI Taxonomy" id="179993"/>
    <lineage>
        <taxon>Eukaryota</taxon>
        <taxon>Fungi</taxon>
        <taxon>Dikarya</taxon>
        <taxon>Ascomycota</taxon>
        <taxon>Pezizomycotina</taxon>
        <taxon>Sordariomycetes</taxon>
        <taxon>Hypocreomycetidae</taxon>
        <taxon>Hypocreales</taxon>
        <taxon>Nectriaceae</taxon>
        <taxon>Fusarium</taxon>
    </lineage>
</organism>
<dbReference type="OrthoDB" id="8062037at2759"/>
<keyword evidence="1" id="KW-0862">Zinc</keyword>
<dbReference type="SUPFAM" id="SSF57850">
    <property type="entry name" value="RING/U-box"/>
    <property type="match status" value="1"/>
</dbReference>
<comment type="caution">
    <text evidence="3">The sequence shown here is derived from an EMBL/GenBank/DDBJ whole genome shotgun (WGS) entry which is preliminary data.</text>
</comment>
<dbReference type="EMBL" id="JXCE01000106">
    <property type="protein sequence ID" value="KPA41162.1"/>
    <property type="molecule type" value="Genomic_DNA"/>
</dbReference>
<sequence>MCPYTESAEFKAKTKETYWPVLKASLQNGDLFIRDLDLDCPICYDNMGVHPSRYGPKDEHGNDHRAVILACGHMVGKSCVCFGDLKTCPICRTSLEHLRCGHNNKGRTVPWVISELDSVPAELSNGGIIPFRCDSCRVQGMLNILIGYLSEIDNESQARKKLPPRKLGISMKVGGLYYYLGDQVNGMKSVLIETPGYIKGRLAKFRKHELLIESHGYMWTEESFKEVEVQCFTFEKSSMAAILDIYNHLEAYGSLEDSDDEDDENADCDNPFGHFCC</sequence>
<keyword evidence="4" id="KW-1185">Reference proteome</keyword>
<dbReference type="Proteomes" id="UP000037904">
    <property type="component" value="Unassembled WGS sequence"/>
</dbReference>
<keyword evidence="1" id="KW-0863">Zinc-finger</keyword>
<evidence type="ECO:0000256" key="1">
    <source>
        <dbReference type="PROSITE-ProRule" id="PRU00175"/>
    </source>
</evidence>
<keyword evidence="1" id="KW-0479">Metal-binding</keyword>
<dbReference type="PROSITE" id="PS50089">
    <property type="entry name" value="ZF_RING_2"/>
    <property type="match status" value="1"/>
</dbReference>
<gene>
    <name evidence="3" type="ORF">FLAG1_05961</name>
</gene>
<evidence type="ECO:0000313" key="3">
    <source>
        <dbReference type="EMBL" id="KPA41162.1"/>
    </source>
</evidence>
<dbReference type="AlphaFoldDB" id="A0A0M9EWK5"/>
<protein>
    <recommendedName>
        <fullName evidence="2">RING-type domain-containing protein</fullName>
    </recommendedName>
</protein>
<accession>A0A0M9EWK5</accession>
<evidence type="ECO:0000313" key="4">
    <source>
        <dbReference type="Proteomes" id="UP000037904"/>
    </source>
</evidence>
<feature type="domain" description="RING-type" evidence="2">
    <location>
        <begin position="40"/>
        <end position="92"/>
    </location>
</feature>